<feature type="transmembrane region" description="Helical" evidence="1">
    <location>
        <begin position="91"/>
        <end position="114"/>
    </location>
</feature>
<feature type="transmembrane region" description="Helical" evidence="1">
    <location>
        <begin position="53"/>
        <end position="84"/>
    </location>
</feature>
<organism evidence="2 3">
    <name type="scientific">Butyrivibrio proteoclasticus (strain ATCC 51982 / DSM 14932 / B316)</name>
    <name type="common">Clostridium proteoclasticum</name>
    <dbReference type="NCBI Taxonomy" id="515622"/>
    <lineage>
        <taxon>Bacteria</taxon>
        <taxon>Bacillati</taxon>
        <taxon>Bacillota</taxon>
        <taxon>Clostridia</taxon>
        <taxon>Lachnospirales</taxon>
        <taxon>Lachnospiraceae</taxon>
        <taxon>Butyrivibrio</taxon>
    </lineage>
</organism>
<keyword evidence="3" id="KW-1185">Reference proteome</keyword>
<dbReference type="AlphaFoldDB" id="E0S4T6"/>
<evidence type="ECO:0000313" key="2">
    <source>
        <dbReference type="EMBL" id="ADL36418.1"/>
    </source>
</evidence>
<dbReference type="EMBL" id="CP001813">
    <property type="protein sequence ID" value="ADL36418.1"/>
    <property type="molecule type" value="Genomic_DNA"/>
</dbReference>
<protein>
    <submittedName>
        <fullName evidence="2">Uncharacterized protein</fullName>
    </submittedName>
</protein>
<reference evidence="2 3" key="1">
    <citation type="journal article" date="2010" name="PLoS ONE">
        <title>The glycobiome of the rumen bacterium Butyrivibrio proteoclasticus B316(T) highlights adaptation to a polysaccharide-rich environment.</title>
        <authorList>
            <person name="Kelly W.J."/>
            <person name="Leahy S.C."/>
            <person name="Altermann E."/>
            <person name="Yeoman C.J."/>
            <person name="Dunne J.C."/>
            <person name="Kong Z."/>
            <person name="Pacheco D.M."/>
            <person name="Li D."/>
            <person name="Noel S.J."/>
            <person name="Moon C.D."/>
            <person name="Cookson A.L."/>
            <person name="Attwood G.T."/>
        </authorList>
    </citation>
    <scope>NUCLEOTIDE SEQUENCE [LARGE SCALE GENOMIC DNA]</scope>
    <source>
        <strain evidence="3">ATCC 51982 / DSM 14932 / B316</strain>
        <plasmid evidence="3">Plasmid pCY186</plasmid>
    </source>
</reference>
<dbReference type="KEGG" id="bpb:bpr_IV053"/>
<dbReference type="Proteomes" id="UP000001299">
    <property type="component" value="Plasmid pCY186"/>
</dbReference>
<evidence type="ECO:0000313" key="3">
    <source>
        <dbReference type="Proteomes" id="UP000001299"/>
    </source>
</evidence>
<keyword evidence="1" id="KW-0472">Membrane</keyword>
<dbReference type="RefSeq" id="WP_013283066.1">
    <property type="nucleotide sequence ID" value="NC_014390.1"/>
</dbReference>
<evidence type="ECO:0000256" key="1">
    <source>
        <dbReference type="SAM" id="Phobius"/>
    </source>
</evidence>
<gene>
    <name evidence="2" type="ordered locus">bpr_IV053</name>
</gene>
<accession>E0S4T6</accession>
<sequence>MTAKKHTPLKILLIIQIVLTVLFFLYLSIHMKVWDGYQLAVEETSFIYEISKILSGIVFIPAILTLLGFLPTMIAVIVSLILFFKNRSDKGLLIYPLLSFVTEFLLVFSSMSVLGSMY</sequence>
<proteinExistence type="predicted"/>
<dbReference type="HOGENOM" id="CLU_2068757_0_0_9"/>
<keyword evidence="1" id="KW-0812">Transmembrane</keyword>
<geneLocation type="plasmid" evidence="2 3">
    <name>pCY186</name>
</geneLocation>
<keyword evidence="1" id="KW-1133">Transmembrane helix</keyword>
<name>E0S4T6_BUTPB</name>
<feature type="transmembrane region" description="Helical" evidence="1">
    <location>
        <begin position="12"/>
        <end position="33"/>
    </location>
</feature>
<keyword evidence="2" id="KW-0614">Plasmid</keyword>